<protein>
    <recommendedName>
        <fullName evidence="6">30S ribosomal protein S15, chloroplastic</fullName>
    </recommendedName>
</protein>
<evidence type="ECO:0000256" key="1">
    <source>
        <dbReference type="ARBA" id="ARBA00008434"/>
    </source>
</evidence>
<dbReference type="GO" id="GO:0005840">
    <property type="term" value="C:ribosome"/>
    <property type="evidence" value="ECO:0007669"/>
    <property type="project" value="UniProtKB-KW"/>
</dbReference>
<comment type="similarity">
    <text evidence="1">Belongs to the universal ribosomal protein uS15 family.</text>
</comment>
<dbReference type="EMBL" id="QGNW01000147">
    <property type="protein sequence ID" value="RVW91332.1"/>
    <property type="molecule type" value="Genomic_DNA"/>
</dbReference>
<dbReference type="GO" id="GO:0003735">
    <property type="term" value="F:structural constituent of ribosome"/>
    <property type="evidence" value="ECO:0007669"/>
    <property type="project" value="InterPro"/>
</dbReference>
<dbReference type="Proteomes" id="UP000288805">
    <property type="component" value="Unassembled WGS sequence"/>
</dbReference>
<evidence type="ECO:0000313" key="5">
    <source>
        <dbReference type="Proteomes" id="UP000288805"/>
    </source>
</evidence>
<reference evidence="4 5" key="1">
    <citation type="journal article" date="2018" name="PLoS Genet.">
        <title>Population sequencing reveals clonal diversity and ancestral inbreeding in the grapevine cultivar Chardonnay.</title>
        <authorList>
            <person name="Roach M.J."/>
            <person name="Johnson D.L."/>
            <person name="Bohlmann J."/>
            <person name="van Vuuren H.J."/>
            <person name="Jones S.J."/>
            <person name="Pretorius I.S."/>
            <person name="Schmidt S.A."/>
            <person name="Borneman A.R."/>
        </authorList>
    </citation>
    <scope>NUCLEOTIDE SEQUENCE [LARGE SCALE GENOMIC DNA]</scope>
    <source>
        <strain evidence="5">cv. Chardonnay</strain>
        <tissue evidence="4">Leaf</tissue>
    </source>
</reference>
<dbReference type="InterPro" id="IPR009068">
    <property type="entry name" value="uS15_NS1_RNA-bd_sf"/>
</dbReference>
<organism evidence="4 5">
    <name type="scientific">Vitis vinifera</name>
    <name type="common">Grape</name>
    <dbReference type="NCBI Taxonomy" id="29760"/>
    <lineage>
        <taxon>Eukaryota</taxon>
        <taxon>Viridiplantae</taxon>
        <taxon>Streptophyta</taxon>
        <taxon>Embryophyta</taxon>
        <taxon>Tracheophyta</taxon>
        <taxon>Spermatophyta</taxon>
        <taxon>Magnoliopsida</taxon>
        <taxon>eudicotyledons</taxon>
        <taxon>Gunneridae</taxon>
        <taxon>Pentapetalae</taxon>
        <taxon>rosids</taxon>
        <taxon>Vitales</taxon>
        <taxon>Vitaceae</taxon>
        <taxon>Viteae</taxon>
        <taxon>Vitis</taxon>
    </lineage>
</organism>
<dbReference type="PANTHER" id="PTHR47546">
    <property type="entry name" value="S15/NS1, RNA-BINDING PROTEIN"/>
    <property type="match status" value="1"/>
</dbReference>
<comment type="caution">
    <text evidence="4">The sequence shown here is derived from an EMBL/GenBank/DDBJ whole genome shotgun (WGS) entry which is preliminary data.</text>
</comment>
<evidence type="ECO:0000256" key="3">
    <source>
        <dbReference type="ARBA" id="ARBA00023274"/>
    </source>
</evidence>
<dbReference type="InterPro" id="IPR000589">
    <property type="entry name" value="Ribosomal_uS15"/>
</dbReference>
<dbReference type="SUPFAM" id="SSF47060">
    <property type="entry name" value="S15/NS1 RNA-binding domain"/>
    <property type="match status" value="2"/>
</dbReference>
<name>A0A438I3R0_VITVI</name>
<dbReference type="SMART" id="SM01387">
    <property type="entry name" value="Ribosomal_S15"/>
    <property type="match status" value="1"/>
</dbReference>
<sequence>MYMQYFHPDNMSSAEKLKVELKKVRDEFKMSESDCGSARVQVAQLTTKIKHLNSALHKKMAEEKMDGEIGGNELFELSVHEVKGKLLGKILESSRCYSSWIRFGELGLSPLLEEVELCCWGVGGKPFSKERLEVYSGGKEVCFVFPKGLWSSQPGGGVFILAEKVSSVGVAPQIIGWKVKKHWEMMFGFRWGKGCLSQGVPKVLSSGSVGGVFRYGDTVASIEEMCIFLLAFMVVGGWVLSKRHPCKGGKFLSPWDLNLDGPQSLLIPLPLEPGFKGMDKTLFKYLRDCHGGFVLVDISIVKQRNLQWARILVGSNDKNIPRLLQLGEMESSRRQGQKMMVVALKMLERVSLFACSLLLEPRGGSTICRCHPLFGVEGFAGKLSSPVCWMGDGFSSASSISKDEGPAKSLVLWREQDKGLVVECKGDGYGMLYVGSEEVVALENGSSRRDSMGDESLYDLSFGKFVSFSKFLDLLVEGYEKEIVSLLRKLEAKKGYRVVALSIKRRPSSMSDFDRELCKLECLVNYNKSSGKGGSQKWGWDMVCCHYIVVSNCYKMNDHVLFMHVMVFKMQDKHSRKGLQAMVQRRKKLLKYLRRTDWDSYCLVLSKLGLRDNPNYKN</sequence>
<keyword evidence="3" id="KW-0687">Ribonucleoprotein</keyword>
<evidence type="ECO:0000256" key="2">
    <source>
        <dbReference type="ARBA" id="ARBA00022980"/>
    </source>
</evidence>
<dbReference type="AlphaFoldDB" id="A0A438I3R0"/>
<evidence type="ECO:0000313" key="4">
    <source>
        <dbReference type="EMBL" id="RVW91332.1"/>
    </source>
</evidence>
<dbReference type="GO" id="GO:0006412">
    <property type="term" value="P:translation"/>
    <property type="evidence" value="ECO:0007669"/>
    <property type="project" value="InterPro"/>
</dbReference>
<dbReference type="GO" id="GO:1990904">
    <property type="term" value="C:ribonucleoprotein complex"/>
    <property type="evidence" value="ECO:0007669"/>
    <property type="project" value="UniProtKB-KW"/>
</dbReference>
<dbReference type="Gene3D" id="1.10.287.10">
    <property type="entry name" value="S15/NS1, RNA-binding"/>
    <property type="match status" value="2"/>
</dbReference>
<dbReference type="PANTHER" id="PTHR47546:SF3">
    <property type="entry name" value="30S RIBOSOMAL PROTEIN S15, CHLOROPLASTIC"/>
    <property type="match status" value="1"/>
</dbReference>
<gene>
    <name evidence="4" type="ORF">CK203_035414</name>
</gene>
<keyword evidence="2" id="KW-0689">Ribosomal protein</keyword>
<accession>A0A438I3R0</accession>
<proteinExistence type="inferred from homology"/>
<evidence type="ECO:0008006" key="6">
    <source>
        <dbReference type="Google" id="ProtNLM"/>
    </source>
</evidence>
<dbReference type="Pfam" id="PF00312">
    <property type="entry name" value="Ribosomal_S15"/>
    <property type="match status" value="1"/>
</dbReference>
<dbReference type="CDD" id="cd00353">
    <property type="entry name" value="Ribosomal_S15p_S13e"/>
    <property type="match status" value="1"/>
</dbReference>